<dbReference type="EMBL" id="LGTL01000007">
    <property type="protein sequence ID" value="KPA80928.1"/>
    <property type="molecule type" value="Genomic_DNA"/>
</dbReference>
<organism evidence="3 4">
    <name type="scientific">Leptomonas pyrrhocoris</name>
    <name type="common">Firebug parasite</name>
    <dbReference type="NCBI Taxonomy" id="157538"/>
    <lineage>
        <taxon>Eukaryota</taxon>
        <taxon>Discoba</taxon>
        <taxon>Euglenozoa</taxon>
        <taxon>Kinetoplastea</taxon>
        <taxon>Metakinetoplastina</taxon>
        <taxon>Trypanosomatida</taxon>
        <taxon>Trypanosomatidae</taxon>
        <taxon>Leishmaniinae</taxon>
        <taxon>Leptomonas</taxon>
    </lineage>
</organism>
<feature type="transmembrane region" description="Helical" evidence="2">
    <location>
        <begin position="100"/>
        <end position="118"/>
    </location>
</feature>
<dbReference type="OMA" id="CLMTLYK"/>
<reference evidence="3 4" key="1">
    <citation type="submission" date="2015-07" db="EMBL/GenBank/DDBJ databases">
        <title>High-quality genome of monoxenous trypanosomatid Leptomonas pyrrhocoris.</title>
        <authorList>
            <person name="Flegontov P."/>
            <person name="Butenko A."/>
            <person name="Firsov S."/>
            <person name="Vlcek C."/>
            <person name="Logacheva M.D."/>
            <person name="Field M."/>
            <person name="Filatov D."/>
            <person name="Flegontova O."/>
            <person name="Gerasimov E."/>
            <person name="Jackson A.P."/>
            <person name="Kelly S."/>
            <person name="Opperdoes F."/>
            <person name="O'Reilly A."/>
            <person name="Votypka J."/>
            <person name="Yurchenko V."/>
            <person name="Lukes J."/>
        </authorList>
    </citation>
    <scope>NUCLEOTIDE SEQUENCE [LARGE SCALE GENOMIC DNA]</scope>
    <source>
        <strain evidence="3">H10</strain>
    </source>
</reference>
<dbReference type="PANTHER" id="PTHR37919:SF2">
    <property type="entry name" value="EXPERA DOMAIN-CONTAINING PROTEIN"/>
    <property type="match status" value="1"/>
</dbReference>
<dbReference type="VEuPathDB" id="TriTrypDB:LpyrH10_07_1350"/>
<comment type="caution">
    <text evidence="3">The sequence shown here is derived from an EMBL/GenBank/DDBJ whole genome shotgun (WGS) entry which is preliminary data.</text>
</comment>
<dbReference type="RefSeq" id="XP_015659367.1">
    <property type="nucleotide sequence ID" value="XM_015801966.1"/>
</dbReference>
<keyword evidence="2" id="KW-1133">Transmembrane helix</keyword>
<accession>A0A0M9G287</accession>
<keyword evidence="2" id="KW-0812">Transmembrane</keyword>
<dbReference type="PANTHER" id="PTHR37919">
    <property type="entry name" value="PROTEIN CBG05606"/>
    <property type="match status" value="1"/>
</dbReference>
<evidence type="ECO:0000313" key="4">
    <source>
        <dbReference type="Proteomes" id="UP000037923"/>
    </source>
</evidence>
<evidence type="ECO:0008006" key="5">
    <source>
        <dbReference type="Google" id="ProtNLM"/>
    </source>
</evidence>
<feature type="region of interest" description="Disordered" evidence="1">
    <location>
        <begin position="169"/>
        <end position="210"/>
    </location>
</feature>
<dbReference type="RefSeq" id="XP_015659369.1">
    <property type="nucleotide sequence ID" value="XM_015801968.1"/>
</dbReference>
<protein>
    <recommendedName>
        <fullName evidence="5">EXPERA domain-containing protein</fullName>
    </recommendedName>
</protein>
<keyword evidence="4" id="KW-1185">Reference proteome</keyword>
<name>A0A0M9G287_LEPPY</name>
<gene>
    <name evidence="3" type="ORF">ABB37_04328</name>
</gene>
<dbReference type="RefSeq" id="XP_015659368.1">
    <property type="nucleotide sequence ID" value="XM_015801967.1"/>
</dbReference>
<feature type="compositionally biased region" description="Polar residues" evidence="1">
    <location>
        <begin position="173"/>
        <end position="184"/>
    </location>
</feature>
<dbReference type="EMBL" id="LGTL01000007">
    <property type="protein sequence ID" value="KPA80930.1"/>
    <property type="molecule type" value="Genomic_DNA"/>
</dbReference>
<evidence type="ECO:0000256" key="1">
    <source>
        <dbReference type="SAM" id="MobiDB-lite"/>
    </source>
</evidence>
<dbReference type="EMBL" id="LGTL01000007">
    <property type="protein sequence ID" value="KPA80929.1"/>
    <property type="molecule type" value="Genomic_DNA"/>
</dbReference>
<dbReference type="GeneID" id="26904619"/>
<feature type="transmembrane region" description="Helical" evidence="2">
    <location>
        <begin position="66"/>
        <end position="88"/>
    </location>
</feature>
<keyword evidence="2" id="KW-0472">Membrane</keyword>
<dbReference type="AlphaFoldDB" id="A0A0M9G287"/>
<evidence type="ECO:0000256" key="2">
    <source>
        <dbReference type="SAM" id="Phobius"/>
    </source>
</evidence>
<dbReference type="OrthoDB" id="60858at2759"/>
<dbReference type="Proteomes" id="UP000037923">
    <property type="component" value="Unassembled WGS sequence"/>
</dbReference>
<sequence length="210" mass="23133">MPQAGLPLLAAVWFSAVAPVVLIDGIFVLTRSLHAKVPHPLSEVFPFKYWLIYARYDRRYGPNDDAFVIAQSWLNLVEVVLGLLAVLLSLRRASNAAVKLGILVATMTMYKTVLYFMLDVAEEGRYTKHNTLIDQLTMVVIPSSFWIIVPAVIIKQCFGVLALTSVPEPKGKPTQQSGGKQKSASPPRAASQPTDTQQNSSNKAKPNKKK</sequence>
<feature type="transmembrane region" description="Helical" evidence="2">
    <location>
        <begin position="138"/>
        <end position="163"/>
    </location>
</feature>
<proteinExistence type="predicted"/>
<evidence type="ECO:0000313" key="3">
    <source>
        <dbReference type="EMBL" id="KPA80930.1"/>
    </source>
</evidence>